<organism evidence="1 2">
    <name type="scientific">Eretmocerus hayati</name>
    <dbReference type="NCBI Taxonomy" id="131215"/>
    <lineage>
        <taxon>Eukaryota</taxon>
        <taxon>Metazoa</taxon>
        <taxon>Ecdysozoa</taxon>
        <taxon>Arthropoda</taxon>
        <taxon>Hexapoda</taxon>
        <taxon>Insecta</taxon>
        <taxon>Pterygota</taxon>
        <taxon>Neoptera</taxon>
        <taxon>Endopterygota</taxon>
        <taxon>Hymenoptera</taxon>
        <taxon>Apocrita</taxon>
        <taxon>Proctotrupomorpha</taxon>
        <taxon>Chalcidoidea</taxon>
        <taxon>Aphelinidae</taxon>
        <taxon>Aphelininae</taxon>
        <taxon>Eretmocerus</taxon>
    </lineage>
</organism>
<evidence type="ECO:0000313" key="2">
    <source>
        <dbReference type="Proteomes" id="UP001239111"/>
    </source>
</evidence>
<proteinExistence type="predicted"/>
<sequence>MDFLGLGERCIAGSQGVGKCVTLEKCHQIVQDLEQSQNSNSAHERAIDIVRELHCGFSYEQPLICCPHHTRRGSNSNKINSFEGTSTNLPNLGSTNLNDGKTSQAPNITSATLRPAQLMSSDRMIFTNQNTIPNGSPAQKMNRPKEVASSRDNQYINEIRRGRGREDIFEDCGRVLSNRYFQGYETDLGDFTSLALIGYNTPKGKVFECGGSLISDKFVVTAAQCTSFTKPGMEMTDVRLGEYNFATEIDCIPDNNDNSTYCADKFVDIPIEEVISYPGALQIGYNHAHDIALIRLANKVTFTKFIQPICLPAGKPVKQKLYTSGWGTNNNGDESNLKYMSILSMTDKRSCRKMYARVGVNIYDRQICAGSGFGEKPCVGDIGGPIMGIEKRPDNTIRMMVFGILTAVYPSPGICYPHGWPGIYTEIGEYVTWIKSEIWQREKV</sequence>
<gene>
    <name evidence="1" type="ORF">QAD02_005223</name>
</gene>
<keyword evidence="2" id="KW-1185">Reference proteome</keyword>
<reference evidence="1" key="1">
    <citation type="submission" date="2023-04" db="EMBL/GenBank/DDBJ databases">
        <title>A chromosome-level genome assembly of the parasitoid wasp Eretmocerus hayati.</title>
        <authorList>
            <person name="Zhong Y."/>
            <person name="Liu S."/>
            <person name="Liu Y."/>
        </authorList>
    </citation>
    <scope>NUCLEOTIDE SEQUENCE</scope>
    <source>
        <strain evidence="1">ZJU_SS_LIU_2023</strain>
    </source>
</reference>
<dbReference type="EMBL" id="CM056743">
    <property type="protein sequence ID" value="KAJ8673961.1"/>
    <property type="molecule type" value="Genomic_DNA"/>
</dbReference>
<comment type="caution">
    <text evidence="1">The sequence shown here is derived from an EMBL/GenBank/DDBJ whole genome shotgun (WGS) entry which is preliminary data.</text>
</comment>
<dbReference type="Proteomes" id="UP001239111">
    <property type="component" value="Chromosome 3"/>
</dbReference>
<accession>A0ACC2NTM4</accession>
<evidence type="ECO:0000313" key="1">
    <source>
        <dbReference type="EMBL" id="KAJ8673961.1"/>
    </source>
</evidence>
<name>A0ACC2NTM4_9HYME</name>
<protein>
    <submittedName>
        <fullName evidence="1">Uncharacterized protein</fullName>
    </submittedName>
</protein>